<accession>A0ABQ4X822</accession>
<dbReference type="Pfam" id="PF13966">
    <property type="entry name" value="zf-RVT"/>
    <property type="match status" value="1"/>
</dbReference>
<evidence type="ECO:0000313" key="3">
    <source>
        <dbReference type="Proteomes" id="UP001151760"/>
    </source>
</evidence>
<keyword evidence="2" id="KW-0808">Transferase</keyword>
<sequence>MLSILGTVTLSSSIDRWVCDINGEGEFRVKDIRSSLDDLLLPSTDVATRWVKFIPIKINVFAWRARLDRLPTRCNLIKRGVILDSSLCLMCGLAPEDSYHVFFQCDMAKNILRRICRWWNLTWCDVSSFADWYLWFDTIRLPLKLKLMLEGVFFVAWWHIWVFRNHTIFGVTASRRSVIHEDIVSRSFTWCGKP</sequence>
<evidence type="ECO:0000313" key="2">
    <source>
        <dbReference type="EMBL" id="GJS61404.1"/>
    </source>
</evidence>
<gene>
    <name evidence="2" type="ORF">Tco_0656188</name>
</gene>
<feature type="domain" description="Reverse transcriptase zinc-binding" evidence="1">
    <location>
        <begin position="47"/>
        <end position="110"/>
    </location>
</feature>
<name>A0ABQ4X822_9ASTR</name>
<protein>
    <submittedName>
        <fullName evidence="2">RNA-directed DNA polymerase, eukaryota</fullName>
    </submittedName>
</protein>
<dbReference type="GO" id="GO:0003964">
    <property type="term" value="F:RNA-directed DNA polymerase activity"/>
    <property type="evidence" value="ECO:0007669"/>
    <property type="project" value="UniProtKB-KW"/>
</dbReference>
<reference evidence="2" key="1">
    <citation type="journal article" date="2022" name="Int. J. Mol. Sci.">
        <title>Draft Genome of Tanacetum Coccineum: Genomic Comparison of Closely Related Tanacetum-Family Plants.</title>
        <authorList>
            <person name="Yamashiro T."/>
            <person name="Shiraishi A."/>
            <person name="Nakayama K."/>
            <person name="Satake H."/>
        </authorList>
    </citation>
    <scope>NUCLEOTIDE SEQUENCE</scope>
</reference>
<reference evidence="2" key="2">
    <citation type="submission" date="2022-01" db="EMBL/GenBank/DDBJ databases">
        <authorList>
            <person name="Yamashiro T."/>
            <person name="Shiraishi A."/>
            <person name="Satake H."/>
            <person name="Nakayama K."/>
        </authorList>
    </citation>
    <scope>NUCLEOTIDE SEQUENCE</scope>
</reference>
<keyword evidence="2" id="KW-0695">RNA-directed DNA polymerase</keyword>
<evidence type="ECO:0000259" key="1">
    <source>
        <dbReference type="Pfam" id="PF13966"/>
    </source>
</evidence>
<keyword evidence="3" id="KW-1185">Reference proteome</keyword>
<comment type="caution">
    <text evidence="2">The sequence shown here is derived from an EMBL/GenBank/DDBJ whole genome shotgun (WGS) entry which is preliminary data.</text>
</comment>
<dbReference type="InterPro" id="IPR026960">
    <property type="entry name" value="RVT-Znf"/>
</dbReference>
<proteinExistence type="predicted"/>
<keyword evidence="2" id="KW-0548">Nucleotidyltransferase</keyword>
<organism evidence="2 3">
    <name type="scientific">Tanacetum coccineum</name>
    <dbReference type="NCBI Taxonomy" id="301880"/>
    <lineage>
        <taxon>Eukaryota</taxon>
        <taxon>Viridiplantae</taxon>
        <taxon>Streptophyta</taxon>
        <taxon>Embryophyta</taxon>
        <taxon>Tracheophyta</taxon>
        <taxon>Spermatophyta</taxon>
        <taxon>Magnoliopsida</taxon>
        <taxon>eudicotyledons</taxon>
        <taxon>Gunneridae</taxon>
        <taxon>Pentapetalae</taxon>
        <taxon>asterids</taxon>
        <taxon>campanulids</taxon>
        <taxon>Asterales</taxon>
        <taxon>Asteraceae</taxon>
        <taxon>Asteroideae</taxon>
        <taxon>Anthemideae</taxon>
        <taxon>Anthemidinae</taxon>
        <taxon>Tanacetum</taxon>
    </lineage>
</organism>
<dbReference type="Proteomes" id="UP001151760">
    <property type="component" value="Unassembled WGS sequence"/>
</dbReference>
<dbReference type="EMBL" id="BQNB010009288">
    <property type="protein sequence ID" value="GJS61404.1"/>
    <property type="molecule type" value="Genomic_DNA"/>
</dbReference>